<dbReference type="EMBL" id="JAFBIL020000001">
    <property type="protein sequence ID" value="MBZ2205917.1"/>
    <property type="molecule type" value="Genomic_DNA"/>
</dbReference>
<feature type="transmembrane region" description="Helical" evidence="1">
    <location>
        <begin position="121"/>
        <end position="141"/>
    </location>
</feature>
<evidence type="ECO:0008006" key="4">
    <source>
        <dbReference type="Google" id="ProtNLM"/>
    </source>
</evidence>
<evidence type="ECO:0000313" key="2">
    <source>
        <dbReference type="EMBL" id="MBZ2205917.1"/>
    </source>
</evidence>
<reference evidence="2 3" key="2">
    <citation type="submission" date="2021-08" db="EMBL/GenBank/DDBJ databases">
        <title>Massilia sp. R798.</title>
        <authorList>
            <person name="Baek J.H."/>
            <person name="Jung H.S."/>
            <person name="Kim K.R."/>
            <person name="Jeon C.O."/>
        </authorList>
    </citation>
    <scope>NUCLEOTIDE SEQUENCE [LARGE SCALE GENOMIC DNA]</scope>
    <source>
        <strain evidence="2 3">R798</strain>
    </source>
</reference>
<sequence>MSSSTNHALTSLRNIAITIVSIIALNWINELLFHRFEHSEGISWVFLPAGIRLLATLFFGFAGFIGLLLASIYLNFQHFAFQDDTRALYGAVAASGGPYLAYLFAKHWFDLRPRLGNLTAGRLFFTGILCGLVSPAFHHAFIWVETGLVDWPALVAMITGDVLGILIVLFSVKSLIKLTDPADVDAHLR</sequence>
<proteinExistence type="predicted"/>
<keyword evidence="3" id="KW-1185">Reference proteome</keyword>
<reference evidence="2 3" key="1">
    <citation type="submission" date="2021-01" db="EMBL/GenBank/DDBJ databases">
        <authorList>
            <person name="Ruan W."/>
            <person name="Khan S.A."/>
            <person name="Jeon C.O."/>
        </authorList>
    </citation>
    <scope>NUCLEOTIDE SEQUENCE [LARGE SCALE GENOMIC DNA]</scope>
    <source>
        <strain evidence="2 3">R798</strain>
    </source>
</reference>
<comment type="caution">
    <text evidence="2">The sequence shown here is derived from an EMBL/GenBank/DDBJ whole genome shotgun (WGS) entry which is preliminary data.</text>
</comment>
<keyword evidence="1" id="KW-1133">Transmembrane helix</keyword>
<dbReference type="Proteomes" id="UP000809349">
    <property type="component" value="Unassembled WGS sequence"/>
</dbReference>
<accession>A0ABS7SIR3</accession>
<feature type="transmembrane region" description="Helical" evidence="1">
    <location>
        <begin position="153"/>
        <end position="172"/>
    </location>
</feature>
<dbReference type="RefSeq" id="WP_223464573.1">
    <property type="nucleotide sequence ID" value="NZ_JAFBIL020000001.1"/>
</dbReference>
<evidence type="ECO:0000313" key="3">
    <source>
        <dbReference type="Proteomes" id="UP000809349"/>
    </source>
</evidence>
<name>A0ABS7SIR3_9BURK</name>
<protein>
    <recommendedName>
        <fullName evidence="4">MASE1 domain-containing protein</fullName>
    </recommendedName>
</protein>
<gene>
    <name evidence="2" type="ORF">I4X03_001425</name>
</gene>
<keyword evidence="1" id="KW-0812">Transmembrane</keyword>
<feature type="transmembrane region" description="Helical" evidence="1">
    <location>
        <begin position="53"/>
        <end position="76"/>
    </location>
</feature>
<organism evidence="2 3">
    <name type="scientific">Massilia soli</name>
    <dbReference type="NCBI Taxonomy" id="2792854"/>
    <lineage>
        <taxon>Bacteria</taxon>
        <taxon>Pseudomonadati</taxon>
        <taxon>Pseudomonadota</taxon>
        <taxon>Betaproteobacteria</taxon>
        <taxon>Burkholderiales</taxon>
        <taxon>Oxalobacteraceae</taxon>
        <taxon>Telluria group</taxon>
        <taxon>Massilia</taxon>
    </lineage>
</organism>
<feature type="transmembrane region" description="Helical" evidence="1">
    <location>
        <begin position="88"/>
        <end position="109"/>
    </location>
</feature>
<feature type="transmembrane region" description="Helical" evidence="1">
    <location>
        <begin position="12"/>
        <end position="32"/>
    </location>
</feature>
<keyword evidence="1" id="KW-0472">Membrane</keyword>
<evidence type="ECO:0000256" key="1">
    <source>
        <dbReference type="SAM" id="Phobius"/>
    </source>
</evidence>